<evidence type="ECO:0000313" key="12">
    <source>
        <dbReference type="Proteomes" id="UP000244906"/>
    </source>
</evidence>
<dbReference type="NCBIfam" id="NF000584">
    <property type="entry name" value="PRK00009.1"/>
    <property type="match status" value="1"/>
</dbReference>
<dbReference type="GO" id="GO:0015977">
    <property type="term" value="P:carbon fixation"/>
    <property type="evidence" value="ECO:0007669"/>
    <property type="project" value="UniProtKB-UniRule"/>
</dbReference>
<feature type="active site" evidence="9">
    <location>
        <position position="534"/>
    </location>
</feature>
<proteinExistence type="inferred from homology"/>
<dbReference type="GO" id="GO:0008964">
    <property type="term" value="F:phosphoenolpyruvate carboxylase activity"/>
    <property type="evidence" value="ECO:0007669"/>
    <property type="project" value="UniProtKB-UniRule"/>
</dbReference>
<dbReference type="InterPro" id="IPR018129">
    <property type="entry name" value="PEP_COase_Lys_AS"/>
</dbReference>
<comment type="similarity">
    <text evidence="2 9">Belongs to the PEPCase type 1 family.</text>
</comment>
<dbReference type="InterPro" id="IPR022805">
    <property type="entry name" value="PEP_COase_bac/pln-type"/>
</dbReference>
<keyword evidence="11" id="KW-0670">Pyruvate</keyword>
<gene>
    <name evidence="9" type="primary">ppc</name>
    <name evidence="11" type="ORF">DC094_09225</name>
</gene>
<evidence type="ECO:0000256" key="3">
    <source>
        <dbReference type="ARBA" id="ARBA00012305"/>
    </source>
</evidence>
<dbReference type="PANTHER" id="PTHR30523">
    <property type="entry name" value="PHOSPHOENOLPYRUVATE CARBOXYLASE"/>
    <property type="match status" value="1"/>
</dbReference>
<dbReference type="Proteomes" id="UP000244906">
    <property type="component" value="Unassembled WGS sequence"/>
</dbReference>
<organism evidence="11 12">
    <name type="scientific">Pelagibaculum spongiae</name>
    <dbReference type="NCBI Taxonomy" id="2080658"/>
    <lineage>
        <taxon>Bacteria</taxon>
        <taxon>Pseudomonadati</taxon>
        <taxon>Pseudomonadota</taxon>
        <taxon>Gammaproteobacteria</taxon>
        <taxon>Oceanospirillales</taxon>
        <taxon>Pelagibaculum</taxon>
    </lineage>
</organism>
<dbReference type="GO" id="GO:0006099">
    <property type="term" value="P:tricarboxylic acid cycle"/>
    <property type="evidence" value="ECO:0007669"/>
    <property type="project" value="InterPro"/>
</dbReference>
<comment type="cofactor">
    <cofactor evidence="9">
        <name>Mg(2+)</name>
        <dbReference type="ChEBI" id="CHEBI:18420"/>
    </cofactor>
</comment>
<evidence type="ECO:0000256" key="8">
    <source>
        <dbReference type="ARBA" id="ARBA00048995"/>
    </source>
</evidence>
<evidence type="ECO:0000256" key="10">
    <source>
        <dbReference type="PROSITE-ProRule" id="PRU10111"/>
    </source>
</evidence>
<name>A0A2V1H132_9GAMM</name>
<keyword evidence="7 9" id="KW-0120">Carbon dioxide fixation</keyword>
<evidence type="ECO:0000256" key="9">
    <source>
        <dbReference type="HAMAP-Rule" id="MF_00595"/>
    </source>
</evidence>
<evidence type="ECO:0000313" key="11">
    <source>
        <dbReference type="EMBL" id="PVZ69793.1"/>
    </source>
</evidence>
<dbReference type="InterPro" id="IPR021135">
    <property type="entry name" value="PEP_COase"/>
</dbReference>
<dbReference type="SUPFAM" id="SSF51621">
    <property type="entry name" value="Phosphoenolpyruvate/pyruvate domain"/>
    <property type="match status" value="1"/>
</dbReference>
<comment type="catalytic activity">
    <reaction evidence="8 9">
        <text>oxaloacetate + phosphate = phosphoenolpyruvate + hydrogencarbonate</text>
        <dbReference type="Rhea" id="RHEA:28370"/>
        <dbReference type="ChEBI" id="CHEBI:16452"/>
        <dbReference type="ChEBI" id="CHEBI:17544"/>
        <dbReference type="ChEBI" id="CHEBI:43474"/>
        <dbReference type="ChEBI" id="CHEBI:58702"/>
        <dbReference type="EC" id="4.1.1.31"/>
    </reaction>
</comment>
<comment type="subunit">
    <text evidence="9">Homotetramer.</text>
</comment>
<evidence type="ECO:0000256" key="6">
    <source>
        <dbReference type="ARBA" id="ARBA00023239"/>
    </source>
</evidence>
<protein>
    <recommendedName>
        <fullName evidence="4 9">Phosphoenolpyruvate carboxylase</fullName>
        <shortName evidence="9">PEPC</shortName>
        <shortName evidence="9">PEPCase</shortName>
        <ecNumber evidence="3 9">4.1.1.31</ecNumber>
    </recommendedName>
</protein>
<dbReference type="PRINTS" id="PR00150">
    <property type="entry name" value="PEPCARBXLASE"/>
</dbReference>
<evidence type="ECO:0000256" key="4">
    <source>
        <dbReference type="ARBA" id="ARBA00022419"/>
    </source>
</evidence>
<accession>A0A2V1H132</accession>
<dbReference type="EMBL" id="QDDL01000003">
    <property type="protein sequence ID" value="PVZ69793.1"/>
    <property type="molecule type" value="Genomic_DNA"/>
</dbReference>
<dbReference type="PANTHER" id="PTHR30523:SF6">
    <property type="entry name" value="PHOSPHOENOLPYRUVATE CARBOXYLASE"/>
    <property type="match status" value="1"/>
</dbReference>
<feature type="active site" evidence="9 10">
    <location>
        <position position="129"/>
    </location>
</feature>
<reference evidence="11 12" key="1">
    <citation type="submission" date="2018-04" db="EMBL/GenBank/DDBJ databases">
        <title>Thalassorhabdus spongiae gen. nov., sp. nov., isolated from a marine sponge in South-West Iceland.</title>
        <authorList>
            <person name="Knobloch S."/>
            <person name="Daussin A."/>
            <person name="Johannsson R."/>
            <person name="Marteinsson V.T."/>
        </authorList>
    </citation>
    <scope>NUCLEOTIDE SEQUENCE [LARGE SCALE GENOMIC DNA]</scope>
    <source>
        <strain evidence="11 12">Hp12</strain>
    </source>
</reference>
<dbReference type="PROSITE" id="PS00781">
    <property type="entry name" value="PEPCASE_1"/>
    <property type="match status" value="1"/>
</dbReference>
<dbReference type="Pfam" id="PF00311">
    <property type="entry name" value="PEPcase"/>
    <property type="match status" value="1"/>
</dbReference>
<dbReference type="EC" id="4.1.1.31" evidence="3 9"/>
<evidence type="ECO:0000256" key="1">
    <source>
        <dbReference type="ARBA" id="ARBA00003670"/>
    </source>
</evidence>
<evidence type="ECO:0000256" key="7">
    <source>
        <dbReference type="ARBA" id="ARBA00023300"/>
    </source>
</evidence>
<dbReference type="Gene3D" id="1.20.1440.90">
    <property type="entry name" value="Phosphoenolpyruvate/pyruvate domain"/>
    <property type="match status" value="1"/>
</dbReference>
<sequence>MLGDTIRHQAGDAVFHKIEAIRNLAKHARSRDDDQPLGGQGLAEILKNLPEDELLPVARAFSQFLNYANIAEQAHRVRRRRSYRQKAGTPPQDGSLDELVPRLLKAGIAPEQVVKTLVEMRVELVLTAHPTEVTRRTLIRKYQEIGNILLELDRTDLTISERSNKTDRLRRRIIACWETDEIRRQKPTPQDEASWGHTSIEQDLWKTLPDFMRELDRVLQRYTGQRLPLTAAPICFASWMGGDRDGNPNVTHRVTEEVLAMARWKSADLLITDIQELRMDLSMNLCSPELRERAGSHGEPYRQFLRGVRDRLEKTRDWAASKMMGEVGDAQGIYLDDQSLLDDLMLCYNSLVSCGMKSVAEGSLTDLIRRVACFGLALMKLDIRQESTRHAMALDEITQHIGLGSYLEWDEDQKLEFLLRELQFNRPLIDRNFPASPLTQEVLDTLALIADQPANALGAYVISMATSASDVLAVRLLQKIMGVQQPMRVVPLFETLDDLRGAPATIQQLLNIPYYKDDIQGEMEVMIGYSDSAKDASFLTASWAQYQTQEALIKICKDESVHLTLFHGRGGSVSRGGASAHAALLSQPPGSVNGSIRVTEQGEMIQFKFGMPGIAQRSLELYAAATLEATLLPPAAPKAEWREMMDLMAGESVAAYRKVIREQPEFVPYFRALTPEQELQRLSLGSRPAKRKADGGVESLRAIPWVFAWTQVRLMLTAWLGADKALQAAVDQKGVEPLRDMLQNWHYFKSFAGMLEMVLAKAEPAIVSYYEQQLVPAELQPLGSQLRADLQHCKQVLAEITGKDILQGNPVLKRSIDVRNPYVDPLHLLQAELMARCRAISCESTEVEQAMLVTIAGIAAGMRNTG</sequence>
<dbReference type="AlphaFoldDB" id="A0A2V1H132"/>
<comment type="caution">
    <text evidence="11">The sequence shown here is derived from an EMBL/GenBank/DDBJ whole genome shotgun (WGS) entry which is preliminary data.</text>
</comment>
<comment type="function">
    <text evidence="1 9">Forms oxaloacetate, a four-carbon dicarboxylic acid source for the tricarboxylic acid cycle.</text>
</comment>
<evidence type="ECO:0000256" key="5">
    <source>
        <dbReference type="ARBA" id="ARBA00022842"/>
    </source>
</evidence>
<evidence type="ECO:0000256" key="2">
    <source>
        <dbReference type="ARBA" id="ARBA00008346"/>
    </source>
</evidence>
<dbReference type="InterPro" id="IPR015813">
    <property type="entry name" value="Pyrv/PenolPyrv_kinase-like_dom"/>
</dbReference>
<dbReference type="GO" id="GO:0000287">
    <property type="term" value="F:magnesium ion binding"/>
    <property type="evidence" value="ECO:0007669"/>
    <property type="project" value="UniProtKB-UniRule"/>
</dbReference>
<dbReference type="OrthoDB" id="9768133at2"/>
<dbReference type="GO" id="GO:0006107">
    <property type="term" value="P:oxaloacetate metabolic process"/>
    <property type="evidence" value="ECO:0007669"/>
    <property type="project" value="UniProtKB-UniRule"/>
</dbReference>
<keyword evidence="12" id="KW-1185">Reference proteome</keyword>
<dbReference type="HAMAP" id="MF_00595">
    <property type="entry name" value="PEPcase_type1"/>
    <property type="match status" value="1"/>
</dbReference>
<dbReference type="GO" id="GO:0005829">
    <property type="term" value="C:cytosol"/>
    <property type="evidence" value="ECO:0007669"/>
    <property type="project" value="TreeGrafter"/>
</dbReference>
<keyword evidence="6 9" id="KW-0456">Lyase</keyword>
<keyword evidence="5 9" id="KW-0460">Magnesium</keyword>